<accession>A0A5N5XHX6</accession>
<dbReference type="OrthoDB" id="265717at2759"/>
<proteinExistence type="predicted"/>
<evidence type="ECO:0000313" key="2">
    <source>
        <dbReference type="Proteomes" id="UP000326565"/>
    </source>
</evidence>
<sequence>MLRRWSYACHAGRFLVDKRGRVECTGESDGLCQDGREGAVEVERQVEELRMMKRSAIDEFRELVTQWEEWVLGIVDHDGVEVTDENFEAKWDYLRRSRNELVEAWKASERKADMSKALRGLCHSSPDLWLSDSPDVEDEWEAERFAENENGGQDSSESISETS</sequence>
<dbReference type="AlphaFoldDB" id="A0A5N5XHX6"/>
<gene>
    <name evidence="1" type="ORF">BDV29DRAFT_166027</name>
</gene>
<reference evidence="1 2" key="1">
    <citation type="submission" date="2019-04" db="EMBL/GenBank/DDBJ databases">
        <title>Friends and foes A comparative genomics study of 23 Aspergillus species from section Flavi.</title>
        <authorList>
            <consortium name="DOE Joint Genome Institute"/>
            <person name="Kjaerbolling I."/>
            <person name="Vesth T."/>
            <person name="Frisvad J.C."/>
            <person name="Nybo J.L."/>
            <person name="Theobald S."/>
            <person name="Kildgaard S."/>
            <person name="Isbrandt T."/>
            <person name="Kuo A."/>
            <person name="Sato A."/>
            <person name="Lyhne E.K."/>
            <person name="Kogle M.E."/>
            <person name="Wiebenga A."/>
            <person name="Kun R.S."/>
            <person name="Lubbers R.J."/>
            <person name="Makela M.R."/>
            <person name="Barry K."/>
            <person name="Chovatia M."/>
            <person name="Clum A."/>
            <person name="Daum C."/>
            <person name="Haridas S."/>
            <person name="He G."/>
            <person name="LaButti K."/>
            <person name="Lipzen A."/>
            <person name="Mondo S."/>
            <person name="Riley R."/>
            <person name="Salamov A."/>
            <person name="Simmons B.A."/>
            <person name="Magnuson J.K."/>
            <person name="Henrissat B."/>
            <person name="Mortensen U.H."/>
            <person name="Larsen T.O."/>
            <person name="Devries R.P."/>
            <person name="Grigoriev I.V."/>
            <person name="Machida M."/>
            <person name="Baker S.E."/>
            <person name="Andersen M.R."/>
        </authorList>
    </citation>
    <scope>NUCLEOTIDE SEQUENCE [LARGE SCALE GENOMIC DNA]</scope>
    <source>
        <strain evidence="1 2">CBS 151.66</strain>
    </source>
</reference>
<keyword evidence="2" id="KW-1185">Reference proteome</keyword>
<protein>
    <submittedName>
        <fullName evidence="1">Uncharacterized protein</fullName>
    </submittedName>
</protein>
<evidence type="ECO:0000313" key="1">
    <source>
        <dbReference type="EMBL" id="KAB8078690.1"/>
    </source>
</evidence>
<dbReference type="EMBL" id="ML732156">
    <property type="protein sequence ID" value="KAB8078690.1"/>
    <property type="molecule type" value="Genomic_DNA"/>
</dbReference>
<dbReference type="Proteomes" id="UP000326565">
    <property type="component" value="Unassembled WGS sequence"/>
</dbReference>
<organism evidence="1 2">
    <name type="scientific">Aspergillus leporis</name>
    <dbReference type="NCBI Taxonomy" id="41062"/>
    <lineage>
        <taxon>Eukaryota</taxon>
        <taxon>Fungi</taxon>
        <taxon>Dikarya</taxon>
        <taxon>Ascomycota</taxon>
        <taxon>Pezizomycotina</taxon>
        <taxon>Eurotiomycetes</taxon>
        <taxon>Eurotiomycetidae</taxon>
        <taxon>Eurotiales</taxon>
        <taxon>Aspergillaceae</taxon>
        <taxon>Aspergillus</taxon>
        <taxon>Aspergillus subgen. Circumdati</taxon>
    </lineage>
</organism>
<name>A0A5N5XHX6_9EURO</name>